<accession>A0ABW2M5E8</accession>
<dbReference type="Proteomes" id="UP001596550">
    <property type="component" value="Unassembled WGS sequence"/>
</dbReference>
<name>A0ABW2M5E8_9FLAO</name>
<evidence type="ECO:0000313" key="1">
    <source>
        <dbReference type="EMBL" id="MFC7348971.1"/>
    </source>
</evidence>
<evidence type="ECO:0000313" key="2">
    <source>
        <dbReference type="Proteomes" id="UP001596550"/>
    </source>
</evidence>
<dbReference type="RefSeq" id="WP_378183716.1">
    <property type="nucleotide sequence ID" value="NZ_JBHTCR010000019.1"/>
</dbReference>
<keyword evidence="2" id="KW-1185">Reference proteome</keyword>
<sequence>MALNSIELENFRIEIKKASEELKLNELLFQTEWVFDLPTQSLKIGEVMLHDNYNISIGWDGYGIEDLDILEQQGFLKKIFETEKDPITLEQTIKYLII</sequence>
<proteinExistence type="predicted"/>
<dbReference type="EMBL" id="JBHTCR010000019">
    <property type="protein sequence ID" value="MFC7348971.1"/>
    <property type="molecule type" value="Genomic_DNA"/>
</dbReference>
<evidence type="ECO:0008006" key="3">
    <source>
        <dbReference type="Google" id="ProtNLM"/>
    </source>
</evidence>
<gene>
    <name evidence="1" type="ORF">ACFQO9_19815</name>
</gene>
<reference evidence="2" key="1">
    <citation type="journal article" date="2019" name="Int. J. Syst. Evol. Microbiol.">
        <title>The Global Catalogue of Microorganisms (GCM) 10K type strain sequencing project: providing services to taxonomists for standard genome sequencing and annotation.</title>
        <authorList>
            <consortium name="The Broad Institute Genomics Platform"/>
            <consortium name="The Broad Institute Genome Sequencing Center for Infectious Disease"/>
            <person name="Wu L."/>
            <person name="Ma J."/>
        </authorList>
    </citation>
    <scope>NUCLEOTIDE SEQUENCE [LARGE SCALE GENOMIC DNA]</scope>
    <source>
        <strain evidence="2">CCUG 54781</strain>
    </source>
</reference>
<protein>
    <recommendedName>
        <fullName evidence="3">DUF2442 domain-containing protein</fullName>
    </recommendedName>
</protein>
<comment type="caution">
    <text evidence="1">The sequence shown here is derived from an EMBL/GenBank/DDBJ whole genome shotgun (WGS) entry which is preliminary data.</text>
</comment>
<organism evidence="1 2">
    <name type="scientific">Chryseobacterium zhengzhouense</name>
    <dbReference type="NCBI Taxonomy" id="1636086"/>
    <lineage>
        <taxon>Bacteria</taxon>
        <taxon>Pseudomonadati</taxon>
        <taxon>Bacteroidota</taxon>
        <taxon>Flavobacteriia</taxon>
        <taxon>Flavobacteriales</taxon>
        <taxon>Weeksellaceae</taxon>
        <taxon>Chryseobacterium group</taxon>
        <taxon>Chryseobacterium</taxon>
    </lineage>
</organism>